<organism evidence="1 2">
    <name type="scientific">Bombiscardovia apis</name>
    <dbReference type="NCBI Taxonomy" id="2932182"/>
    <lineage>
        <taxon>Bacteria</taxon>
        <taxon>Bacillati</taxon>
        <taxon>Actinomycetota</taxon>
        <taxon>Actinomycetes</taxon>
        <taxon>Bifidobacteriales</taxon>
        <taxon>Bifidobacteriaceae</taxon>
        <taxon>Bombiscardovia</taxon>
    </lineage>
</organism>
<evidence type="ECO:0000313" key="1">
    <source>
        <dbReference type="EMBL" id="BDR54066.1"/>
    </source>
</evidence>
<accession>A0ABN6SGP3</accession>
<name>A0ABN6SGP3_9BIFI</name>
<reference evidence="1 2" key="1">
    <citation type="journal article" date="2023" name="Microbiol. Spectr.">
        <title>Symbiosis of Carpenter Bees with Uncharacterized Lactic Acid Bacteria Showing NAD Auxotrophy.</title>
        <authorList>
            <person name="Kawasaki S."/>
            <person name="Ozawa K."/>
            <person name="Mori T."/>
            <person name="Yamamoto A."/>
            <person name="Ito M."/>
            <person name="Ohkuma M."/>
            <person name="Sakamoto M."/>
            <person name="Matsutani M."/>
        </authorList>
    </citation>
    <scope>NUCLEOTIDE SEQUENCE [LARGE SCALE GENOMIC DNA]</scope>
    <source>
        <strain evidence="1 2">KimH</strain>
    </source>
</reference>
<dbReference type="EMBL" id="AP026800">
    <property type="protein sequence ID" value="BDR54066.1"/>
    <property type="molecule type" value="Genomic_DNA"/>
</dbReference>
<evidence type="ECO:0000313" key="2">
    <source>
        <dbReference type="Proteomes" id="UP001321748"/>
    </source>
</evidence>
<keyword evidence="2" id="KW-1185">Reference proteome</keyword>
<dbReference type="Proteomes" id="UP001321748">
    <property type="component" value="Chromosome"/>
</dbReference>
<sequence>MGAKQIKELKRERLCENRFTQLLAFVLLGGKRLRRELQYHLAFRSIGIELNNLQLLTITVNADRLY</sequence>
<gene>
    <name evidence="1" type="ORF">KIMH_01770</name>
</gene>
<protein>
    <submittedName>
        <fullName evidence="1">Uncharacterized protein</fullName>
    </submittedName>
</protein>
<proteinExistence type="predicted"/>